<dbReference type="EMBL" id="JAOTLW010000013">
    <property type="protein sequence ID" value="MDI5832596.1"/>
    <property type="molecule type" value="Genomic_DNA"/>
</dbReference>
<proteinExistence type="predicted"/>
<gene>
    <name evidence="1" type="ORF">ODY93_13535</name>
</gene>
<dbReference type="RefSeq" id="WP_282679566.1">
    <property type="nucleotide sequence ID" value="NZ_CP106875.1"/>
</dbReference>
<comment type="caution">
    <text evidence="1">The sequence shown here is derived from an EMBL/GenBank/DDBJ whole genome shotgun (WGS) entry which is preliminary data.</text>
</comment>
<keyword evidence="2" id="KW-1185">Reference proteome</keyword>
<reference evidence="1 2" key="1">
    <citation type="submission" date="2022-09" db="EMBL/GenBank/DDBJ databases">
        <title>The outer-membrane cytochrome OmcA is essential for infection of Shewanella oneidensis by a zebrafish-associated bacteriophage.</title>
        <authorList>
            <person name="Grenfell A.W."/>
            <person name="Intile P."/>
            <person name="Mcfarlane J."/>
            <person name="Leung D."/>
            <person name="Abdalla K."/>
            <person name="Wold M."/>
            <person name="Kees E."/>
            <person name="Gralnick J."/>
        </authorList>
    </citation>
    <scope>NUCLEOTIDE SEQUENCE [LARGE SCALE GENOMIC DNA]</scope>
    <source>
        <strain evidence="1 2">NF-5</strain>
    </source>
</reference>
<protein>
    <submittedName>
        <fullName evidence="1">Uncharacterized protein</fullName>
    </submittedName>
</protein>
<evidence type="ECO:0000313" key="1">
    <source>
        <dbReference type="EMBL" id="MDI5832596.1"/>
    </source>
</evidence>
<sequence>MSYKWQYHESKPKGRGLTLLSKDEVEFFWELIERIFGKDFCVTDANKHYIHAKNVVEASNNMLQRKPLGGSIALNDLNSLNHFINQLFSDEGWKQIRKKLNGLKSIKNGKLSSNIISVKNQDVWDYSGVVPIKGKRLKPLSYDDLPLCLPIIYAYFKEGDIRKEHFRGVTWDDNWQGTVMSKGRDINRQIKKIEKQSYTITGGELSSLNLMINSLFSDEGWKLIRQRQAQKKRRSNKNLIELTTETVDNLNNLKTEQSFSSYDEAISYLFVESQENPELTKLHDAMAGLGIETYQELIATLNNISK</sequence>
<accession>A0ABT6UDP9</accession>
<organism evidence="1 2">
    <name type="scientific">Shewanella xiamenensis</name>
    <dbReference type="NCBI Taxonomy" id="332186"/>
    <lineage>
        <taxon>Bacteria</taxon>
        <taxon>Pseudomonadati</taxon>
        <taxon>Pseudomonadota</taxon>
        <taxon>Gammaproteobacteria</taxon>
        <taxon>Alteromonadales</taxon>
        <taxon>Shewanellaceae</taxon>
        <taxon>Shewanella</taxon>
    </lineage>
</organism>
<name>A0ABT6UDP9_9GAMM</name>
<dbReference type="Proteomes" id="UP001159075">
    <property type="component" value="Unassembled WGS sequence"/>
</dbReference>
<evidence type="ECO:0000313" key="2">
    <source>
        <dbReference type="Proteomes" id="UP001159075"/>
    </source>
</evidence>